<evidence type="ECO:0000313" key="1">
    <source>
        <dbReference type="EMBL" id="CAK0845401.1"/>
    </source>
</evidence>
<organism evidence="1 2">
    <name type="scientific">Prorocentrum cordatum</name>
    <dbReference type="NCBI Taxonomy" id="2364126"/>
    <lineage>
        <taxon>Eukaryota</taxon>
        <taxon>Sar</taxon>
        <taxon>Alveolata</taxon>
        <taxon>Dinophyceae</taxon>
        <taxon>Prorocentrales</taxon>
        <taxon>Prorocentraceae</taxon>
        <taxon>Prorocentrum</taxon>
    </lineage>
</organism>
<evidence type="ECO:0008006" key="3">
    <source>
        <dbReference type="Google" id="ProtNLM"/>
    </source>
</evidence>
<proteinExistence type="predicted"/>
<comment type="caution">
    <text evidence="1">The sequence shown here is derived from an EMBL/GenBank/DDBJ whole genome shotgun (WGS) entry which is preliminary data.</text>
</comment>
<feature type="non-terminal residue" evidence="1">
    <location>
        <position position="158"/>
    </location>
</feature>
<dbReference type="Proteomes" id="UP001189429">
    <property type="component" value="Unassembled WGS sequence"/>
</dbReference>
<evidence type="ECO:0000313" key="2">
    <source>
        <dbReference type="Proteomes" id="UP001189429"/>
    </source>
</evidence>
<name>A0ABN9TID6_9DINO</name>
<keyword evidence="2" id="KW-1185">Reference proteome</keyword>
<protein>
    <recommendedName>
        <fullName evidence="3">SRPBCC family protein</fullName>
    </recommendedName>
</protein>
<gene>
    <name evidence="1" type="ORF">PCOR1329_LOCUS39205</name>
</gene>
<dbReference type="EMBL" id="CAUYUJ010014734">
    <property type="protein sequence ID" value="CAK0845401.1"/>
    <property type="molecule type" value="Genomic_DNA"/>
</dbReference>
<reference evidence="1" key="1">
    <citation type="submission" date="2023-10" db="EMBL/GenBank/DDBJ databases">
        <authorList>
            <person name="Chen Y."/>
            <person name="Shah S."/>
            <person name="Dougan E. K."/>
            <person name="Thang M."/>
            <person name="Chan C."/>
        </authorList>
    </citation>
    <scope>NUCLEOTIDE SEQUENCE [LARGE SCALE GENOMIC DNA]</scope>
</reference>
<sequence>MAPPELTILPMGWSRALHLCQCVSEAVLTRARMAPEQHVRVHSLGVRLGPRLPSAGAAYVDIYLVAGCQRAKVQAVAQKASFAGLDLDGHEHSVRVSARRAWRFRCAIEGPLWRPRVRGALLESIPGHFAWAMLLKMRSLAMFDAVYPFSEAAKGKAP</sequence>
<accession>A0ABN9TID6</accession>